<keyword evidence="1" id="KW-0812">Transmembrane</keyword>
<evidence type="ECO:0000313" key="3">
    <source>
        <dbReference type="Proteomes" id="UP000005561"/>
    </source>
</evidence>
<gene>
    <name evidence="2" type="ORF">BRYFOR_05450</name>
</gene>
<reference evidence="2" key="1">
    <citation type="submission" date="2009-07" db="EMBL/GenBank/DDBJ databases">
        <authorList>
            <person name="Weinstock G."/>
            <person name="Sodergren E."/>
            <person name="Clifton S."/>
            <person name="Fulton L."/>
            <person name="Fulton B."/>
            <person name="Courtney L."/>
            <person name="Fronick C."/>
            <person name="Harrison M."/>
            <person name="Strong C."/>
            <person name="Farmer C."/>
            <person name="Delahaunty K."/>
            <person name="Markovic C."/>
            <person name="Hall O."/>
            <person name="Minx P."/>
            <person name="Tomlinson C."/>
            <person name="Mitreva M."/>
            <person name="Nelson J."/>
            <person name="Hou S."/>
            <person name="Wollam A."/>
            <person name="Pepin K.H."/>
            <person name="Johnson M."/>
            <person name="Bhonagiri V."/>
            <person name="Nash W.E."/>
            <person name="Warren W."/>
            <person name="Chinwalla A."/>
            <person name="Mardis E.R."/>
            <person name="Wilson R.K."/>
        </authorList>
    </citation>
    <scope>NUCLEOTIDE SEQUENCE [LARGE SCALE GENOMIC DNA]</scope>
    <source>
        <strain evidence="2">DSM 14469</strain>
    </source>
</reference>
<feature type="transmembrane region" description="Helical" evidence="1">
    <location>
        <begin position="26"/>
        <end position="46"/>
    </location>
</feature>
<evidence type="ECO:0000256" key="1">
    <source>
        <dbReference type="SAM" id="Phobius"/>
    </source>
</evidence>
<keyword evidence="1" id="KW-0472">Membrane</keyword>
<keyword evidence="3" id="KW-1185">Reference proteome</keyword>
<feature type="transmembrane region" description="Helical" evidence="1">
    <location>
        <begin position="52"/>
        <end position="72"/>
    </location>
</feature>
<dbReference type="EMBL" id="ACCL02000002">
    <property type="protein sequence ID" value="EET62415.1"/>
    <property type="molecule type" value="Genomic_DNA"/>
</dbReference>
<sequence>MQIPVNKNIDVYKDDFFRGLSMKETITAAAMILSGTAGFLFFYMYLGLPQTVAMYCMLPLPMVIGVAGFLRIRGRSLPEYLKSRRKIMDTPVYYFRPRILEEAEPHTDGWQHTGTGKGRKRKIYLGEDGELTGNEKEHEGL</sequence>
<dbReference type="RefSeq" id="WP_006860250.1">
    <property type="nucleotide sequence ID" value="NZ_ACCL02000002.1"/>
</dbReference>
<comment type="caution">
    <text evidence="2">The sequence shown here is derived from an EMBL/GenBank/DDBJ whole genome shotgun (WGS) entry which is preliminary data.</text>
</comment>
<dbReference type="AlphaFoldDB" id="C6LA08"/>
<dbReference type="Pfam" id="PF12666">
    <property type="entry name" value="PrgI"/>
    <property type="match status" value="1"/>
</dbReference>
<protein>
    <recommendedName>
        <fullName evidence="4">PrgI family protein</fullName>
    </recommendedName>
</protein>
<dbReference type="OrthoDB" id="2049942at2"/>
<dbReference type="Proteomes" id="UP000005561">
    <property type="component" value="Unassembled WGS sequence"/>
</dbReference>
<organism evidence="2 3">
    <name type="scientific">Marvinbryantia formatexigens DSM 14469</name>
    <dbReference type="NCBI Taxonomy" id="478749"/>
    <lineage>
        <taxon>Bacteria</taxon>
        <taxon>Bacillati</taxon>
        <taxon>Bacillota</taxon>
        <taxon>Clostridia</taxon>
        <taxon>Lachnospirales</taxon>
        <taxon>Lachnospiraceae</taxon>
        <taxon>Marvinbryantia</taxon>
    </lineage>
</organism>
<evidence type="ECO:0008006" key="4">
    <source>
        <dbReference type="Google" id="ProtNLM"/>
    </source>
</evidence>
<accession>C6LA08</accession>
<keyword evidence="1" id="KW-1133">Transmembrane helix</keyword>
<dbReference type="STRING" id="168384.SAMN05660368_02276"/>
<name>C6LA08_9FIRM</name>
<proteinExistence type="predicted"/>
<dbReference type="InterPro" id="IPR024414">
    <property type="entry name" value="Uncharacterised_PrgI"/>
</dbReference>
<evidence type="ECO:0000313" key="2">
    <source>
        <dbReference type="EMBL" id="EET62415.1"/>
    </source>
</evidence>